<feature type="compositionally biased region" description="Basic and acidic residues" evidence="1">
    <location>
        <begin position="387"/>
        <end position="396"/>
    </location>
</feature>
<dbReference type="Proteomes" id="UP001620626">
    <property type="component" value="Unassembled WGS sequence"/>
</dbReference>
<dbReference type="Pfam" id="PF00240">
    <property type="entry name" value="ubiquitin"/>
    <property type="match status" value="1"/>
</dbReference>
<dbReference type="InterPro" id="IPR000626">
    <property type="entry name" value="Ubiquitin-like_dom"/>
</dbReference>
<dbReference type="InterPro" id="IPR029071">
    <property type="entry name" value="Ubiquitin-like_domsf"/>
</dbReference>
<keyword evidence="4" id="KW-1185">Reference proteome</keyword>
<evidence type="ECO:0000313" key="3">
    <source>
        <dbReference type="EMBL" id="KAL3091416.1"/>
    </source>
</evidence>
<dbReference type="Gene3D" id="3.10.20.90">
    <property type="entry name" value="Phosphatidylinositol 3-kinase Catalytic Subunit, Chain A, domain 1"/>
    <property type="match status" value="3"/>
</dbReference>
<comment type="caution">
    <text evidence="3">The sequence shown here is derived from an EMBL/GenBank/DDBJ whole genome shotgun (WGS) entry which is preliminary data.</text>
</comment>
<dbReference type="SUPFAM" id="SSF54236">
    <property type="entry name" value="Ubiquitin-like"/>
    <property type="match status" value="3"/>
</dbReference>
<reference evidence="3 4" key="1">
    <citation type="submission" date="2024-10" db="EMBL/GenBank/DDBJ databases">
        <authorList>
            <person name="Kim D."/>
        </authorList>
    </citation>
    <scope>NUCLEOTIDE SEQUENCE [LARGE SCALE GENOMIC DNA]</scope>
    <source>
        <strain evidence="3">BH-2024</strain>
    </source>
</reference>
<feature type="region of interest" description="Disordered" evidence="1">
    <location>
        <begin position="1"/>
        <end position="24"/>
    </location>
</feature>
<feature type="region of interest" description="Disordered" evidence="1">
    <location>
        <begin position="371"/>
        <end position="396"/>
    </location>
</feature>
<feature type="domain" description="Ubiquitin-like" evidence="2">
    <location>
        <begin position="212"/>
        <end position="280"/>
    </location>
</feature>
<organism evidence="3 4">
    <name type="scientific">Heterodera trifolii</name>
    <dbReference type="NCBI Taxonomy" id="157864"/>
    <lineage>
        <taxon>Eukaryota</taxon>
        <taxon>Metazoa</taxon>
        <taxon>Ecdysozoa</taxon>
        <taxon>Nematoda</taxon>
        <taxon>Chromadorea</taxon>
        <taxon>Rhabditida</taxon>
        <taxon>Tylenchina</taxon>
        <taxon>Tylenchomorpha</taxon>
        <taxon>Tylenchoidea</taxon>
        <taxon>Heteroderidae</taxon>
        <taxon>Heteroderinae</taxon>
        <taxon>Heterodera</taxon>
    </lineage>
</organism>
<gene>
    <name evidence="3" type="ORF">niasHT_025178</name>
</gene>
<evidence type="ECO:0000256" key="1">
    <source>
        <dbReference type="SAM" id="MobiDB-lite"/>
    </source>
</evidence>
<protein>
    <recommendedName>
        <fullName evidence="2">Ubiquitin-like domain-containing protein</fullName>
    </recommendedName>
</protein>
<dbReference type="EMBL" id="JBICBT010000942">
    <property type="protein sequence ID" value="KAL3091416.1"/>
    <property type="molecule type" value="Genomic_DNA"/>
</dbReference>
<dbReference type="SMART" id="SM00213">
    <property type="entry name" value="UBQ"/>
    <property type="match status" value="3"/>
</dbReference>
<sequence>MPSSIAQPPKIIFERSERNDSKGKTLLVEMNKVENPTDSKEKAIPSSVAAPPKINIKVKYFDRRHEEKALFVEMNKTDTVETLKTSIEEKLGIVPERQIVKQGYCNSVWLKNNDKLEDLVGKRTVYLSVIKLDKFEIELKHGNDEPKYIEVQRTDTVKQLREKVKDMFNIPLESLIISEHASNSVLNDYDKTLEECFIDENTKIICVSWDKFEIQVKFGVGKELSVEVDATDFLSDLEEKIKDLTGIPTEMQKLRFPDLRKLFEHNMMSNGIVKGDTILLEDVFKISVDYEIKDPYRKDSGQVEVNAGNTVKIVKKKIKAMIEKKLKVKLEVAEMKLKNKYGEIVDNDNETIEKSGMKEEGDRIKVKCNFELEKPKKQKSTRRPKLGKIEENSTSG</sequence>
<evidence type="ECO:0000259" key="2">
    <source>
        <dbReference type="PROSITE" id="PS50053"/>
    </source>
</evidence>
<proteinExistence type="predicted"/>
<dbReference type="AlphaFoldDB" id="A0ABD2JLC6"/>
<dbReference type="PROSITE" id="PS50053">
    <property type="entry name" value="UBIQUITIN_2"/>
    <property type="match status" value="3"/>
</dbReference>
<feature type="domain" description="Ubiquitin-like" evidence="2">
    <location>
        <begin position="135"/>
        <end position="204"/>
    </location>
</feature>
<name>A0ABD2JLC6_9BILA</name>
<dbReference type="CDD" id="cd17039">
    <property type="entry name" value="Ubl_ubiquitin_like"/>
    <property type="match status" value="2"/>
</dbReference>
<accession>A0ABD2JLC6</accession>
<evidence type="ECO:0000313" key="4">
    <source>
        <dbReference type="Proteomes" id="UP001620626"/>
    </source>
</evidence>
<feature type="domain" description="Ubiquitin-like" evidence="2">
    <location>
        <begin position="54"/>
        <end position="119"/>
    </location>
</feature>
<dbReference type="PANTHER" id="PTHR10621">
    <property type="entry name" value="UV EXCISION REPAIR PROTEIN RAD23"/>
    <property type="match status" value="1"/>
</dbReference>
<feature type="compositionally biased region" description="Basic and acidic residues" evidence="1">
    <location>
        <begin position="12"/>
        <end position="23"/>
    </location>
</feature>
<feature type="compositionally biased region" description="Basic residues" evidence="1">
    <location>
        <begin position="376"/>
        <end position="386"/>
    </location>
</feature>
<dbReference type="PANTHER" id="PTHR10621:SF0">
    <property type="entry name" value="UV EXCISION REPAIR PROTEIN RAD23"/>
    <property type="match status" value="1"/>
</dbReference>